<dbReference type="InterPro" id="IPR011010">
    <property type="entry name" value="DNA_brk_join_enz"/>
</dbReference>
<reference evidence="3 4" key="1">
    <citation type="submission" date="2021-06" db="EMBL/GenBank/DDBJ databases">
        <authorList>
            <person name="Kallberg Y."/>
            <person name="Tangrot J."/>
            <person name="Rosling A."/>
        </authorList>
    </citation>
    <scope>NUCLEOTIDE SEQUENCE [LARGE SCALE GENOMIC DNA]</scope>
    <source>
        <strain evidence="3 4">120-4 pot B 10/14</strain>
    </source>
</reference>
<sequence length="484" mass="54553">MGCSLERSNSFWVLEEPSPSVSHKHVRTQSCKECTKEIEPYPESDNINPERQYDHGFIYQQTGRNSFTYNKSISREDLNNMSTQASEINSGTHTRSSKCTGRLNFLYEDRPTRLDDNQEEIRSNPATVRVTEPGRICQSHESLNTSVHIMEDGFRDDSYQCSTRDKGKVNDSNIISSMAVSPLVLSSVITPGRPTLKITEQLSNTNQEPQSVLSDKQMGFLHSSYIRSHLMNQGFSEKTIKLYKAAFDTNFTKTVLLNIKKWLSWCTERQVDPVAGSLNSIVEFLNDQLDSGKAYNTIAGYRSAISEIYDWVNYSLIGSHPIIVKAMRGVYHKNPPPPPDDEVIDLVPAFNKKPKRTQNIYSHSGNKPATKRIYVGSYPDLPEISPLAAVDALLIRTHAWHCKNEQKANLLLTSTGLYNPPSPDTVARWIKDILVEASLNLKAKDARSLTAFYAQNLGIDLSTILAMGNWSSHGIYQQFYRKGS</sequence>
<evidence type="ECO:0000313" key="3">
    <source>
        <dbReference type="EMBL" id="CAG8826702.1"/>
    </source>
</evidence>
<accession>A0ABN7WC20</accession>
<dbReference type="Gene3D" id="1.10.150.130">
    <property type="match status" value="1"/>
</dbReference>
<dbReference type="Proteomes" id="UP000789901">
    <property type="component" value="Unassembled WGS sequence"/>
</dbReference>
<evidence type="ECO:0000259" key="2">
    <source>
        <dbReference type="PROSITE" id="PS51900"/>
    </source>
</evidence>
<dbReference type="PROSITE" id="PS51900">
    <property type="entry name" value="CB"/>
    <property type="match status" value="1"/>
</dbReference>
<dbReference type="PANTHER" id="PTHR35617:SF3">
    <property type="entry name" value="CORE-BINDING (CB) DOMAIN-CONTAINING PROTEIN"/>
    <property type="match status" value="1"/>
</dbReference>
<keyword evidence="4" id="KW-1185">Reference proteome</keyword>
<protein>
    <submittedName>
        <fullName evidence="3">32055_t:CDS:1</fullName>
    </submittedName>
</protein>
<comment type="caution">
    <text evidence="3">The sequence shown here is derived from an EMBL/GenBank/DDBJ whole genome shotgun (WGS) entry which is preliminary data.</text>
</comment>
<evidence type="ECO:0000256" key="1">
    <source>
        <dbReference type="ARBA" id="ARBA00023125"/>
    </source>
</evidence>
<name>A0ABN7WC20_GIGMA</name>
<keyword evidence="1" id="KW-0238">DNA-binding</keyword>
<feature type="domain" description="Core-binding (CB)" evidence="2">
    <location>
        <begin position="216"/>
        <end position="313"/>
    </location>
</feature>
<organism evidence="3 4">
    <name type="scientific">Gigaspora margarita</name>
    <dbReference type="NCBI Taxonomy" id="4874"/>
    <lineage>
        <taxon>Eukaryota</taxon>
        <taxon>Fungi</taxon>
        <taxon>Fungi incertae sedis</taxon>
        <taxon>Mucoromycota</taxon>
        <taxon>Glomeromycotina</taxon>
        <taxon>Glomeromycetes</taxon>
        <taxon>Diversisporales</taxon>
        <taxon>Gigasporaceae</taxon>
        <taxon>Gigaspora</taxon>
    </lineage>
</organism>
<gene>
    <name evidence="3" type="ORF">GMARGA_LOCUS29199</name>
</gene>
<dbReference type="InterPro" id="IPR010998">
    <property type="entry name" value="Integrase_recombinase_N"/>
</dbReference>
<dbReference type="InterPro" id="IPR044068">
    <property type="entry name" value="CB"/>
</dbReference>
<dbReference type="SUPFAM" id="SSF56349">
    <property type="entry name" value="DNA breaking-rejoining enzymes"/>
    <property type="match status" value="1"/>
</dbReference>
<dbReference type="SUPFAM" id="SSF47823">
    <property type="entry name" value="lambda integrase-like, N-terminal domain"/>
    <property type="match status" value="1"/>
</dbReference>
<dbReference type="PANTHER" id="PTHR35617">
    <property type="entry name" value="PHAGE_INTEGRASE DOMAIN-CONTAINING PROTEIN"/>
    <property type="match status" value="1"/>
</dbReference>
<evidence type="ECO:0000313" key="4">
    <source>
        <dbReference type="Proteomes" id="UP000789901"/>
    </source>
</evidence>
<dbReference type="EMBL" id="CAJVQB010038827">
    <property type="protein sequence ID" value="CAG8826702.1"/>
    <property type="molecule type" value="Genomic_DNA"/>
</dbReference>
<proteinExistence type="predicted"/>